<sequence>MKAADAMVRPLVTVGPRDFARHAAGLMDDFGLTMLPVADQRVFLGVVTAVDVLRGKEGVASPHVQDVMSQPVLVATTDTPAAALFDAMTRYEVLSVPVLDEGQVVGVVTRLSLLRLITRSETGRAAVHS</sequence>
<dbReference type="SMART" id="SM00116">
    <property type="entry name" value="CBS"/>
    <property type="match status" value="2"/>
</dbReference>
<proteinExistence type="predicted"/>
<evidence type="ECO:0000256" key="1">
    <source>
        <dbReference type="ARBA" id="ARBA00023122"/>
    </source>
</evidence>
<accession>A0ABV8BN61</accession>
<dbReference type="InterPro" id="IPR051257">
    <property type="entry name" value="Diverse_CBS-Domain"/>
</dbReference>
<protein>
    <submittedName>
        <fullName evidence="4">HPP family protein</fullName>
    </submittedName>
</protein>
<evidence type="ECO:0000313" key="5">
    <source>
        <dbReference type="Proteomes" id="UP001595690"/>
    </source>
</evidence>
<dbReference type="Proteomes" id="UP001595690">
    <property type="component" value="Unassembled WGS sequence"/>
</dbReference>
<reference evidence="5" key="1">
    <citation type="journal article" date="2019" name="Int. J. Syst. Evol. Microbiol.">
        <title>The Global Catalogue of Microorganisms (GCM) 10K type strain sequencing project: providing services to taxonomists for standard genome sequencing and annotation.</title>
        <authorList>
            <consortium name="The Broad Institute Genomics Platform"/>
            <consortium name="The Broad Institute Genome Sequencing Center for Infectious Disease"/>
            <person name="Wu L."/>
            <person name="Ma J."/>
        </authorList>
    </citation>
    <scope>NUCLEOTIDE SEQUENCE [LARGE SCALE GENOMIC DNA]</scope>
    <source>
        <strain evidence="5">CGMCC 4.7405</strain>
    </source>
</reference>
<evidence type="ECO:0000259" key="3">
    <source>
        <dbReference type="PROSITE" id="PS51371"/>
    </source>
</evidence>
<organism evidence="4 5">
    <name type="scientific">Lentzea rhizosphaerae</name>
    <dbReference type="NCBI Taxonomy" id="2041025"/>
    <lineage>
        <taxon>Bacteria</taxon>
        <taxon>Bacillati</taxon>
        <taxon>Actinomycetota</taxon>
        <taxon>Actinomycetes</taxon>
        <taxon>Pseudonocardiales</taxon>
        <taxon>Pseudonocardiaceae</taxon>
        <taxon>Lentzea</taxon>
    </lineage>
</organism>
<dbReference type="PANTHER" id="PTHR43080">
    <property type="entry name" value="CBS DOMAIN-CONTAINING PROTEIN CBSX3, MITOCHONDRIAL"/>
    <property type="match status" value="1"/>
</dbReference>
<keyword evidence="1 2" id="KW-0129">CBS domain</keyword>
<dbReference type="Pfam" id="PF00571">
    <property type="entry name" value="CBS"/>
    <property type="match status" value="2"/>
</dbReference>
<feature type="domain" description="CBS" evidence="3">
    <location>
        <begin position="7"/>
        <end position="67"/>
    </location>
</feature>
<dbReference type="PANTHER" id="PTHR43080:SF2">
    <property type="entry name" value="CBS DOMAIN-CONTAINING PROTEIN"/>
    <property type="match status" value="1"/>
</dbReference>
<dbReference type="InterPro" id="IPR000644">
    <property type="entry name" value="CBS_dom"/>
</dbReference>
<dbReference type="PROSITE" id="PS51371">
    <property type="entry name" value="CBS"/>
    <property type="match status" value="2"/>
</dbReference>
<gene>
    <name evidence="4" type="ORF">ACFOWZ_04495</name>
</gene>
<dbReference type="InterPro" id="IPR046342">
    <property type="entry name" value="CBS_dom_sf"/>
</dbReference>
<name>A0ABV8BN61_9PSEU</name>
<dbReference type="EMBL" id="JBHRZI010000005">
    <property type="protein sequence ID" value="MFC3890721.1"/>
    <property type="molecule type" value="Genomic_DNA"/>
</dbReference>
<evidence type="ECO:0000256" key="2">
    <source>
        <dbReference type="PROSITE-ProRule" id="PRU00703"/>
    </source>
</evidence>
<comment type="caution">
    <text evidence="4">The sequence shown here is derived from an EMBL/GenBank/DDBJ whole genome shotgun (WGS) entry which is preliminary data.</text>
</comment>
<feature type="domain" description="CBS" evidence="3">
    <location>
        <begin position="68"/>
        <end position="127"/>
    </location>
</feature>
<dbReference type="RefSeq" id="WP_382369084.1">
    <property type="nucleotide sequence ID" value="NZ_JBHRZI010000005.1"/>
</dbReference>
<keyword evidence="5" id="KW-1185">Reference proteome</keyword>
<evidence type="ECO:0000313" key="4">
    <source>
        <dbReference type="EMBL" id="MFC3890721.1"/>
    </source>
</evidence>
<dbReference type="SUPFAM" id="SSF54631">
    <property type="entry name" value="CBS-domain pair"/>
    <property type="match status" value="1"/>
</dbReference>
<dbReference type="Gene3D" id="3.10.580.10">
    <property type="entry name" value="CBS-domain"/>
    <property type="match status" value="1"/>
</dbReference>